<dbReference type="PROSITE" id="PS51782">
    <property type="entry name" value="LYSM"/>
    <property type="match status" value="2"/>
</dbReference>
<dbReference type="InterPro" id="IPR036908">
    <property type="entry name" value="RlpA-like_sf"/>
</dbReference>
<sequence>MKFSPETASKISFTLLLTSASFLSEASIIDSVGVKNEGGKTYVIYKVAPKQTLFSIVKKYGSSISEFKAANPGVSENIQIGQTIKIPYKGIVKASAAPKAAEPLESPLPPNPRADAPGIHVVEAHQGLYGIATKYKVTMAEIRKWNGLTTDQLHVGQTLIVSDRQYVLSRKAATTAKTETSTPAVNTAPVAEHPVATAPPVSVPKEEPKPVISAPKEEPKVAVKEEKIDEGSVNKTSETTKIASGYKKTFETGLAELIDVEDKSGKYLALHHSAPTGTLVNVKNQSNGQSIWVKVIGKLPDTGDKVIIKLSPRAFEKLSPADKRIRAEISYLVP</sequence>
<dbReference type="GO" id="GO:0008932">
    <property type="term" value="F:lytic endotransglycosylase activity"/>
    <property type="evidence" value="ECO:0007669"/>
    <property type="project" value="TreeGrafter"/>
</dbReference>
<dbReference type="InterPro" id="IPR036779">
    <property type="entry name" value="LysM_dom_sf"/>
</dbReference>
<dbReference type="SUPFAM" id="SSF54106">
    <property type="entry name" value="LysM domain"/>
    <property type="match status" value="2"/>
</dbReference>
<dbReference type="PANTHER" id="PTHR33734:SF22">
    <property type="entry name" value="MEMBRANE-BOUND LYTIC MUREIN TRANSGLYCOSYLASE D"/>
    <property type="match status" value="1"/>
</dbReference>
<protein>
    <submittedName>
        <fullName evidence="2">LysM repeat-containing protein</fullName>
    </submittedName>
</protein>
<proteinExistence type="predicted"/>
<dbReference type="OrthoDB" id="2149800at2"/>
<feature type="domain" description="LysM" evidence="1">
    <location>
        <begin position="43"/>
        <end position="86"/>
    </location>
</feature>
<evidence type="ECO:0000259" key="1">
    <source>
        <dbReference type="PROSITE" id="PS51782"/>
    </source>
</evidence>
<dbReference type="CDD" id="cd00118">
    <property type="entry name" value="LysM"/>
    <property type="match status" value="2"/>
</dbReference>
<dbReference type="STRING" id="1079859.SAMN04515674_102432"/>
<evidence type="ECO:0000313" key="3">
    <source>
        <dbReference type="Proteomes" id="UP000199306"/>
    </source>
</evidence>
<reference evidence="2 3" key="1">
    <citation type="submission" date="2016-10" db="EMBL/GenBank/DDBJ databases">
        <authorList>
            <person name="de Groot N.N."/>
        </authorList>
    </citation>
    <scope>NUCLEOTIDE SEQUENCE [LARGE SCALE GENOMIC DNA]</scope>
    <source>
        <strain evidence="3">E92,LMG 26720,CCM 7988</strain>
    </source>
</reference>
<gene>
    <name evidence="2" type="ORF">SAMN04515674_102432</name>
</gene>
<dbReference type="Proteomes" id="UP000199306">
    <property type="component" value="Unassembled WGS sequence"/>
</dbReference>
<dbReference type="Gene3D" id="2.40.40.10">
    <property type="entry name" value="RlpA-like domain"/>
    <property type="match status" value="1"/>
</dbReference>
<keyword evidence="3" id="KW-1185">Reference proteome</keyword>
<organism evidence="2 3">
    <name type="scientific">Pseudarcicella hirudinis</name>
    <dbReference type="NCBI Taxonomy" id="1079859"/>
    <lineage>
        <taxon>Bacteria</taxon>
        <taxon>Pseudomonadati</taxon>
        <taxon>Bacteroidota</taxon>
        <taxon>Cytophagia</taxon>
        <taxon>Cytophagales</taxon>
        <taxon>Flectobacillaceae</taxon>
        <taxon>Pseudarcicella</taxon>
    </lineage>
</organism>
<accession>A0A1I5PFT3</accession>
<feature type="domain" description="LysM" evidence="1">
    <location>
        <begin position="118"/>
        <end position="161"/>
    </location>
</feature>
<evidence type="ECO:0000313" key="2">
    <source>
        <dbReference type="EMBL" id="SFP32346.1"/>
    </source>
</evidence>
<dbReference type="EMBL" id="FOXH01000002">
    <property type="protein sequence ID" value="SFP32346.1"/>
    <property type="molecule type" value="Genomic_DNA"/>
</dbReference>
<dbReference type="AlphaFoldDB" id="A0A1I5PFT3"/>
<dbReference type="InterPro" id="IPR018392">
    <property type="entry name" value="LysM"/>
</dbReference>
<name>A0A1I5PFT3_9BACT</name>
<dbReference type="RefSeq" id="WP_092013259.1">
    <property type="nucleotide sequence ID" value="NZ_FOXH01000002.1"/>
</dbReference>
<dbReference type="Pfam" id="PF01476">
    <property type="entry name" value="LysM"/>
    <property type="match status" value="2"/>
</dbReference>
<dbReference type="Gene3D" id="3.10.350.10">
    <property type="entry name" value="LysM domain"/>
    <property type="match status" value="2"/>
</dbReference>
<dbReference type="SMART" id="SM00257">
    <property type="entry name" value="LysM"/>
    <property type="match status" value="2"/>
</dbReference>
<dbReference type="PANTHER" id="PTHR33734">
    <property type="entry name" value="LYSM DOMAIN-CONTAINING GPI-ANCHORED PROTEIN 2"/>
    <property type="match status" value="1"/>
</dbReference>